<sequence length="128" mass="14958">MLMTSNSSDVAITIREKQLADEHMKDVELLLENMFKREEATLQLVIDRLYDIGSNNLINYRVKPRRLNRLMKWIARLTKPAFHYLAVRWSKKNCPKLIAQWLQTQVEFPKPALGSEVLDAYNSNPQAD</sequence>
<gene>
    <name evidence="1" type="ORF">IQ260_19475</name>
</gene>
<evidence type="ECO:0000313" key="2">
    <source>
        <dbReference type="Proteomes" id="UP000615026"/>
    </source>
</evidence>
<name>A0A929FBN4_LEPEC</name>
<proteinExistence type="predicted"/>
<dbReference type="EMBL" id="JADEXP010000205">
    <property type="protein sequence ID" value="MBE9068828.1"/>
    <property type="molecule type" value="Genomic_DNA"/>
</dbReference>
<keyword evidence="2" id="KW-1185">Reference proteome</keyword>
<dbReference type="AlphaFoldDB" id="A0A929FBN4"/>
<comment type="caution">
    <text evidence="1">The sequence shown here is derived from an EMBL/GenBank/DDBJ whole genome shotgun (WGS) entry which is preliminary data.</text>
</comment>
<dbReference type="Proteomes" id="UP000615026">
    <property type="component" value="Unassembled WGS sequence"/>
</dbReference>
<protein>
    <submittedName>
        <fullName evidence="1">Uncharacterized protein</fullName>
    </submittedName>
</protein>
<evidence type="ECO:0000313" key="1">
    <source>
        <dbReference type="EMBL" id="MBE9068828.1"/>
    </source>
</evidence>
<accession>A0A929FBN4</accession>
<reference evidence="1" key="1">
    <citation type="submission" date="2020-10" db="EMBL/GenBank/DDBJ databases">
        <authorList>
            <person name="Castelo-Branco R."/>
            <person name="Eusebio N."/>
            <person name="Adriana R."/>
            <person name="Vieira A."/>
            <person name="Brugerolle De Fraissinette N."/>
            <person name="Rezende De Castro R."/>
            <person name="Schneider M.P."/>
            <person name="Vasconcelos V."/>
            <person name="Leao P.N."/>
        </authorList>
    </citation>
    <scope>NUCLEOTIDE SEQUENCE</scope>
    <source>
        <strain evidence="1">LEGE 11479</strain>
    </source>
</reference>
<organism evidence="1 2">
    <name type="scientific">Leptolyngbya cf. ectocarpi LEGE 11479</name>
    <dbReference type="NCBI Taxonomy" id="1828722"/>
    <lineage>
        <taxon>Bacteria</taxon>
        <taxon>Bacillati</taxon>
        <taxon>Cyanobacteriota</taxon>
        <taxon>Cyanophyceae</taxon>
        <taxon>Leptolyngbyales</taxon>
        <taxon>Leptolyngbyaceae</taxon>
        <taxon>Leptolyngbya group</taxon>
        <taxon>Leptolyngbya</taxon>
    </lineage>
</organism>